<evidence type="ECO:0000256" key="1">
    <source>
        <dbReference type="SAM" id="Phobius"/>
    </source>
</evidence>
<name>A0A7T5RK81_9BACT</name>
<keyword evidence="1" id="KW-1133">Transmembrane helix</keyword>
<proteinExistence type="predicted"/>
<sequence>MIRGTTTWIIVGIASALALGFIFWANNNFYQEYLKEVQSPVPLLLPRHDRAWIEIDFGENKKRVFEGAVGGHVYRLPSVLESIVKEAGISLRPPRSRKWTVYSNNKTVPKSLSEITVAAGDRYLLRLER</sequence>
<dbReference type="EMBL" id="CP066690">
    <property type="protein sequence ID" value="QQG45682.1"/>
    <property type="molecule type" value="Genomic_DNA"/>
</dbReference>
<reference evidence="2 3" key="1">
    <citation type="submission" date="2020-07" db="EMBL/GenBank/DDBJ databases">
        <title>Huge and variable diversity of episymbiotic CPR bacteria and DPANN archaea in groundwater ecosystems.</title>
        <authorList>
            <person name="He C.Y."/>
            <person name="Keren R."/>
            <person name="Whittaker M."/>
            <person name="Farag I.F."/>
            <person name="Doudna J."/>
            <person name="Cate J.H.D."/>
            <person name="Banfield J.F."/>
        </authorList>
    </citation>
    <scope>NUCLEOTIDE SEQUENCE [LARGE SCALE GENOMIC DNA]</scope>
    <source>
        <strain evidence="2">NC_groundwater_541_Ag_S-0.1um_46_50</strain>
    </source>
</reference>
<keyword evidence="1" id="KW-0812">Transmembrane</keyword>
<gene>
    <name evidence="2" type="ORF">HYW89_02055</name>
</gene>
<evidence type="ECO:0000313" key="2">
    <source>
        <dbReference type="EMBL" id="QQG45682.1"/>
    </source>
</evidence>
<feature type="transmembrane region" description="Helical" evidence="1">
    <location>
        <begin position="6"/>
        <end position="25"/>
    </location>
</feature>
<protein>
    <submittedName>
        <fullName evidence="2">Uncharacterized protein</fullName>
    </submittedName>
</protein>
<organism evidence="2 3">
    <name type="scientific">Candidatus Sungiibacteriota bacterium</name>
    <dbReference type="NCBI Taxonomy" id="2750080"/>
    <lineage>
        <taxon>Bacteria</taxon>
        <taxon>Candidatus Sungiibacteriota</taxon>
    </lineage>
</organism>
<accession>A0A7T5RK81</accession>
<keyword evidence="1" id="KW-0472">Membrane</keyword>
<dbReference type="Proteomes" id="UP000595618">
    <property type="component" value="Chromosome"/>
</dbReference>
<dbReference type="AlphaFoldDB" id="A0A7T5RK81"/>
<evidence type="ECO:0000313" key="3">
    <source>
        <dbReference type="Proteomes" id="UP000595618"/>
    </source>
</evidence>